<dbReference type="CDD" id="cd18186">
    <property type="entry name" value="BTB_POZ_ZBTB_KLHL-like"/>
    <property type="match status" value="1"/>
</dbReference>
<dbReference type="InterPro" id="IPR011333">
    <property type="entry name" value="SKP1/BTB/POZ_sf"/>
</dbReference>
<keyword evidence="3" id="KW-1185">Reference proteome</keyword>
<accession>A0A2H3DHL5</accession>
<dbReference type="InParanoid" id="A0A2H3DHL5"/>
<evidence type="ECO:0000313" key="2">
    <source>
        <dbReference type="EMBL" id="PBK86946.1"/>
    </source>
</evidence>
<evidence type="ECO:0000259" key="1">
    <source>
        <dbReference type="Pfam" id="PF00651"/>
    </source>
</evidence>
<name>A0A2H3DHL5_ARMGA</name>
<reference evidence="3" key="1">
    <citation type="journal article" date="2017" name="Nat. Ecol. Evol.">
        <title>Genome expansion and lineage-specific genetic innovations in the forest pathogenic fungi Armillaria.</title>
        <authorList>
            <person name="Sipos G."/>
            <person name="Prasanna A.N."/>
            <person name="Walter M.C."/>
            <person name="O'Connor E."/>
            <person name="Balint B."/>
            <person name="Krizsan K."/>
            <person name="Kiss B."/>
            <person name="Hess J."/>
            <person name="Varga T."/>
            <person name="Slot J."/>
            <person name="Riley R."/>
            <person name="Boka B."/>
            <person name="Rigling D."/>
            <person name="Barry K."/>
            <person name="Lee J."/>
            <person name="Mihaltcheva S."/>
            <person name="LaButti K."/>
            <person name="Lipzen A."/>
            <person name="Waldron R."/>
            <person name="Moloney N.M."/>
            <person name="Sperisen C."/>
            <person name="Kredics L."/>
            <person name="Vagvoelgyi C."/>
            <person name="Patrignani A."/>
            <person name="Fitzpatrick D."/>
            <person name="Nagy I."/>
            <person name="Doyle S."/>
            <person name="Anderson J.B."/>
            <person name="Grigoriev I.V."/>
            <person name="Gueldener U."/>
            <person name="Muensterkoetter M."/>
            <person name="Nagy L.G."/>
        </authorList>
    </citation>
    <scope>NUCLEOTIDE SEQUENCE [LARGE SCALE GENOMIC DNA]</scope>
    <source>
        <strain evidence="3">Ar21-2</strain>
    </source>
</reference>
<protein>
    <recommendedName>
        <fullName evidence="1">BTB domain-containing protein</fullName>
    </recommendedName>
</protein>
<dbReference type="AlphaFoldDB" id="A0A2H3DHL5"/>
<evidence type="ECO:0000313" key="3">
    <source>
        <dbReference type="Proteomes" id="UP000217790"/>
    </source>
</evidence>
<dbReference type="SUPFAM" id="SSF54695">
    <property type="entry name" value="POZ domain"/>
    <property type="match status" value="1"/>
</dbReference>
<dbReference type="STRING" id="47427.A0A2H3DHL5"/>
<dbReference type="OrthoDB" id="2593747at2759"/>
<dbReference type="Gene3D" id="3.30.710.10">
    <property type="entry name" value="Potassium Channel Kv1.1, Chain A"/>
    <property type="match status" value="1"/>
</dbReference>
<dbReference type="EMBL" id="KZ293681">
    <property type="protein sequence ID" value="PBK86946.1"/>
    <property type="molecule type" value="Genomic_DNA"/>
</dbReference>
<dbReference type="OMA" id="TISHEGW"/>
<gene>
    <name evidence="2" type="ORF">ARMGADRAFT_939679</name>
</gene>
<proteinExistence type="predicted"/>
<dbReference type="Proteomes" id="UP000217790">
    <property type="component" value="Unassembled WGS sequence"/>
</dbReference>
<organism evidence="2 3">
    <name type="scientific">Armillaria gallica</name>
    <name type="common">Bulbous honey fungus</name>
    <name type="synonym">Armillaria bulbosa</name>
    <dbReference type="NCBI Taxonomy" id="47427"/>
    <lineage>
        <taxon>Eukaryota</taxon>
        <taxon>Fungi</taxon>
        <taxon>Dikarya</taxon>
        <taxon>Basidiomycota</taxon>
        <taxon>Agaricomycotina</taxon>
        <taxon>Agaricomycetes</taxon>
        <taxon>Agaricomycetidae</taxon>
        <taxon>Agaricales</taxon>
        <taxon>Marasmiineae</taxon>
        <taxon>Physalacriaceae</taxon>
        <taxon>Armillaria</taxon>
    </lineage>
</organism>
<sequence length="159" mass="18122">MRDRKVENVLFRVPRYQFIENSETFRARFTRPQAGTDTVEGDTDGKPIKLQGVSKVDFERLLKFMYPHRLSPLETISHEGWISILKLSTMWEMTEIRNAAISGILERRLKIDATERIALGKQYNVSMLVASGIISLVNQRGGVSDEQIAVLGLEMALRI</sequence>
<dbReference type="Pfam" id="PF00651">
    <property type="entry name" value="BTB"/>
    <property type="match status" value="1"/>
</dbReference>
<dbReference type="InterPro" id="IPR000210">
    <property type="entry name" value="BTB/POZ_dom"/>
</dbReference>
<feature type="domain" description="BTB" evidence="1">
    <location>
        <begin position="6"/>
        <end position="99"/>
    </location>
</feature>